<reference evidence="5 6" key="1">
    <citation type="submission" date="2020-04" db="EMBL/GenBank/DDBJ databases">
        <title>Flammeovirga sp. SR4, a novel species isolated from seawater.</title>
        <authorList>
            <person name="Wang X."/>
        </authorList>
    </citation>
    <scope>NUCLEOTIDE SEQUENCE [LARGE SCALE GENOMIC DNA]</scope>
    <source>
        <strain evidence="5 6">SR4</strain>
    </source>
</reference>
<dbReference type="PROSITE" id="PS01124">
    <property type="entry name" value="HTH_ARAC_FAMILY_2"/>
    <property type="match status" value="1"/>
</dbReference>
<evidence type="ECO:0000256" key="1">
    <source>
        <dbReference type="ARBA" id="ARBA00023015"/>
    </source>
</evidence>
<dbReference type="PANTHER" id="PTHR43280">
    <property type="entry name" value="ARAC-FAMILY TRANSCRIPTIONAL REGULATOR"/>
    <property type="match status" value="1"/>
</dbReference>
<dbReference type="EMBL" id="JABAIL010000003">
    <property type="protein sequence ID" value="NLR92079.1"/>
    <property type="molecule type" value="Genomic_DNA"/>
</dbReference>
<keyword evidence="1" id="KW-0805">Transcription regulation</keyword>
<evidence type="ECO:0000259" key="4">
    <source>
        <dbReference type="PROSITE" id="PS01124"/>
    </source>
</evidence>
<dbReference type="Pfam" id="PF02311">
    <property type="entry name" value="AraC_binding"/>
    <property type="match status" value="1"/>
</dbReference>
<evidence type="ECO:0000313" key="6">
    <source>
        <dbReference type="Proteomes" id="UP000585050"/>
    </source>
</evidence>
<dbReference type="PROSITE" id="PS00041">
    <property type="entry name" value="HTH_ARAC_FAMILY_1"/>
    <property type="match status" value="1"/>
</dbReference>
<evidence type="ECO:0000256" key="2">
    <source>
        <dbReference type="ARBA" id="ARBA00023125"/>
    </source>
</evidence>
<name>A0A7X8SKT4_9BACT</name>
<evidence type="ECO:0000256" key="3">
    <source>
        <dbReference type="ARBA" id="ARBA00023163"/>
    </source>
</evidence>
<dbReference type="SUPFAM" id="SSF46689">
    <property type="entry name" value="Homeodomain-like"/>
    <property type="match status" value="2"/>
</dbReference>
<keyword evidence="2" id="KW-0238">DNA-binding</keyword>
<dbReference type="PANTHER" id="PTHR43280:SF27">
    <property type="entry name" value="TRANSCRIPTIONAL REGULATOR MTLR"/>
    <property type="match status" value="1"/>
</dbReference>
<dbReference type="InterPro" id="IPR014710">
    <property type="entry name" value="RmlC-like_jellyroll"/>
</dbReference>
<dbReference type="InterPro" id="IPR011051">
    <property type="entry name" value="RmlC_Cupin_sf"/>
</dbReference>
<dbReference type="RefSeq" id="WP_168882784.1">
    <property type="nucleotide sequence ID" value="NZ_JABAIL010000003.1"/>
</dbReference>
<dbReference type="InterPro" id="IPR018062">
    <property type="entry name" value="HTH_AraC-typ_CS"/>
</dbReference>
<dbReference type="Pfam" id="PF12833">
    <property type="entry name" value="HTH_18"/>
    <property type="match status" value="1"/>
</dbReference>
<comment type="caution">
    <text evidence="5">The sequence shown here is derived from an EMBL/GenBank/DDBJ whole genome shotgun (WGS) entry which is preliminary data.</text>
</comment>
<dbReference type="SUPFAM" id="SSF51182">
    <property type="entry name" value="RmlC-like cupins"/>
    <property type="match status" value="1"/>
</dbReference>
<evidence type="ECO:0000313" key="5">
    <source>
        <dbReference type="EMBL" id="NLR92079.1"/>
    </source>
</evidence>
<dbReference type="GO" id="GO:0003700">
    <property type="term" value="F:DNA-binding transcription factor activity"/>
    <property type="evidence" value="ECO:0007669"/>
    <property type="project" value="InterPro"/>
</dbReference>
<sequence length="276" mass="32297">MRAKREYLQQNDASIGVYHIQQDSFVPYWHYHPEIELTLIKKGQGLRFIGDAVTTFEEGDVVLIEPDVPHQWVSSKEVIEVEAIVVHFNQEHFKSIPELNQLLTSFISKGSGISFLNIYQSISPLFSQLLVKKESYLRLTDLVLILHHLKSAESEAIPYMLSRDINLQGNDRLDKIHQYIFQKYSSTIRIDEIASIVNMTKTSFCRWFKHVKGISFIHYLHQFRIEQACHLIKHSDLSISEICYEVGFESLSQFNRTFKQIKECSPSTFRKYIHKE</sequence>
<protein>
    <submittedName>
        <fullName evidence="5">AraC family transcriptional regulator</fullName>
    </submittedName>
</protein>
<organism evidence="5 6">
    <name type="scientific">Flammeovirga agarivorans</name>
    <dbReference type="NCBI Taxonomy" id="2726742"/>
    <lineage>
        <taxon>Bacteria</taxon>
        <taxon>Pseudomonadati</taxon>
        <taxon>Bacteroidota</taxon>
        <taxon>Cytophagia</taxon>
        <taxon>Cytophagales</taxon>
        <taxon>Flammeovirgaceae</taxon>
        <taxon>Flammeovirga</taxon>
    </lineage>
</organism>
<accession>A0A7X8SKT4</accession>
<gene>
    <name evidence="5" type="ORF">HGP29_12710</name>
</gene>
<dbReference type="AlphaFoldDB" id="A0A7X8SKT4"/>
<proteinExistence type="predicted"/>
<dbReference type="Gene3D" id="2.60.120.10">
    <property type="entry name" value="Jelly Rolls"/>
    <property type="match status" value="1"/>
</dbReference>
<dbReference type="SMART" id="SM00342">
    <property type="entry name" value="HTH_ARAC"/>
    <property type="match status" value="1"/>
</dbReference>
<keyword evidence="3" id="KW-0804">Transcription</keyword>
<dbReference type="Proteomes" id="UP000585050">
    <property type="component" value="Unassembled WGS sequence"/>
</dbReference>
<dbReference type="InterPro" id="IPR018060">
    <property type="entry name" value="HTH_AraC"/>
</dbReference>
<dbReference type="GO" id="GO:0043565">
    <property type="term" value="F:sequence-specific DNA binding"/>
    <property type="evidence" value="ECO:0007669"/>
    <property type="project" value="InterPro"/>
</dbReference>
<dbReference type="InterPro" id="IPR003313">
    <property type="entry name" value="AraC-bd"/>
</dbReference>
<dbReference type="InterPro" id="IPR009057">
    <property type="entry name" value="Homeodomain-like_sf"/>
</dbReference>
<dbReference type="Gene3D" id="1.10.10.60">
    <property type="entry name" value="Homeodomain-like"/>
    <property type="match status" value="2"/>
</dbReference>
<feature type="domain" description="HTH araC/xylS-type" evidence="4">
    <location>
        <begin position="174"/>
        <end position="272"/>
    </location>
</feature>
<keyword evidence="6" id="KW-1185">Reference proteome</keyword>